<gene>
    <name evidence="2" type="ORF">Llon_0532</name>
</gene>
<evidence type="ECO:0000313" key="2">
    <source>
        <dbReference type="EMBL" id="KTD22492.1"/>
    </source>
</evidence>
<proteinExistence type="predicted"/>
<dbReference type="AlphaFoldDB" id="A0A0W0VQT9"/>
<name>A0A0W0VQT9_9GAMM</name>
<dbReference type="PATRIC" id="fig|45068.5.peg.577"/>
<sequence length="94" mass="10254">MAYLENTPATLKLPLYSSSVGAGFPSPADDYLECKLDLNAHLVKHPGATFFVRVAGDPMENAGIRSGDMLMVDRSLEPAHGKIGFYRISSPNWQ</sequence>
<dbReference type="InterPro" id="IPR050077">
    <property type="entry name" value="LexA_repressor"/>
</dbReference>
<evidence type="ECO:0000313" key="3">
    <source>
        <dbReference type="Proteomes" id="UP000054997"/>
    </source>
</evidence>
<keyword evidence="3" id="KW-1185">Reference proteome</keyword>
<dbReference type="PANTHER" id="PTHR33516:SF2">
    <property type="entry name" value="LEXA REPRESSOR-RELATED"/>
    <property type="match status" value="1"/>
</dbReference>
<feature type="domain" description="Peptidase S24/S26A/S26B/S26C" evidence="1">
    <location>
        <begin position="14"/>
        <end position="88"/>
    </location>
</feature>
<evidence type="ECO:0000259" key="1">
    <source>
        <dbReference type="Pfam" id="PF00717"/>
    </source>
</evidence>
<accession>A0A0W0VQT9</accession>
<dbReference type="InterPro" id="IPR015927">
    <property type="entry name" value="Peptidase_S24_S26A/B/C"/>
</dbReference>
<dbReference type="EMBL" id="LNYK01000009">
    <property type="protein sequence ID" value="KTD22492.1"/>
    <property type="molecule type" value="Genomic_DNA"/>
</dbReference>
<dbReference type="SUPFAM" id="SSF51306">
    <property type="entry name" value="LexA/Signal peptidase"/>
    <property type="match status" value="1"/>
</dbReference>
<dbReference type="CDD" id="cd06529">
    <property type="entry name" value="S24_LexA-like"/>
    <property type="match status" value="1"/>
</dbReference>
<dbReference type="PANTHER" id="PTHR33516">
    <property type="entry name" value="LEXA REPRESSOR"/>
    <property type="match status" value="1"/>
</dbReference>
<organism evidence="2 3">
    <name type="scientific">Legionella londiniensis</name>
    <dbReference type="NCBI Taxonomy" id="45068"/>
    <lineage>
        <taxon>Bacteria</taxon>
        <taxon>Pseudomonadati</taxon>
        <taxon>Pseudomonadota</taxon>
        <taxon>Gammaproteobacteria</taxon>
        <taxon>Legionellales</taxon>
        <taxon>Legionellaceae</taxon>
        <taxon>Legionella</taxon>
    </lineage>
</organism>
<reference evidence="2 3" key="1">
    <citation type="submission" date="2015-11" db="EMBL/GenBank/DDBJ databases">
        <title>Genomic analysis of 38 Legionella species identifies large and diverse effector repertoires.</title>
        <authorList>
            <person name="Burstein D."/>
            <person name="Amaro F."/>
            <person name="Zusman T."/>
            <person name="Lifshitz Z."/>
            <person name="Cohen O."/>
            <person name="Gilbert J.A."/>
            <person name="Pupko T."/>
            <person name="Shuman H.A."/>
            <person name="Segal G."/>
        </authorList>
    </citation>
    <scope>NUCLEOTIDE SEQUENCE [LARGE SCALE GENOMIC DNA]</scope>
    <source>
        <strain evidence="2 3">ATCC 49505</strain>
    </source>
</reference>
<dbReference type="Proteomes" id="UP000054997">
    <property type="component" value="Unassembled WGS sequence"/>
</dbReference>
<dbReference type="Pfam" id="PF00717">
    <property type="entry name" value="Peptidase_S24"/>
    <property type="match status" value="1"/>
</dbReference>
<dbReference type="Gene3D" id="2.10.109.10">
    <property type="entry name" value="Umud Fragment, subunit A"/>
    <property type="match status" value="1"/>
</dbReference>
<dbReference type="InterPro" id="IPR036286">
    <property type="entry name" value="LexA/Signal_pep-like_sf"/>
</dbReference>
<comment type="caution">
    <text evidence="2">The sequence shown here is derived from an EMBL/GenBank/DDBJ whole genome shotgun (WGS) entry which is preliminary data.</text>
</comment>
<dbReference type="InterPro" id="IPR039418">
    <property type="entry name" value="LexA-like"/>
</dbReference>
<protein>
    <submittedName>
        <fullName evidence="2">SOS error prone mutagenesis protein UmuD (RumA)</fullName>
    </submittedName>
</protein>
<dbReference type="STRING" id="45068.Llon_0532"/>